<dbReference type="Proteomes" id="UP000789702">
    <property type="component" value="Unassembled WGS sequence"/>
</dbReference>
<evidence type="ECO:0000313" key="1">
    <source>
        <dbReference type="EMBL" id="CAG8714822.1"/>
    </source>
</evidence>
<organism evidence="1 2">
    <name type="scientific">Dentiscutata heterogama</name>
    <dbReference type="NCBI Taxonomy" id="1316150"/>
    <lineage>
        <taxon>Eukaryota</taxon>
        <taxon>Fungi</taxon>
        <taxon>Fungi incertae sedis</taxon>
        <taxon>Mucoromycota</taxon>
        <taxon>Glomeromycotina</taxon>
        <taxon>Glomeromycetes</taxon>
        <taxon>Diversisporales</taxon>
        <taxon>Gigasporaceae</taxon>
        <taxon>Dentiscutata</taxon>
    </lineage>
</organism>
<comment type="caution">
    <text evidence="1">The sequence shown here is derived from an EMBL/GenBank/DDBJ whole genome shotgun (WGS) entry which is preliminary data.</text>
</comment>
<proteinExistence type="predicted"/>
<feature type="non-terminal residue" evidence="1">
    <location>
        <position position="1"/>
    </location>
</feature>
<keyword evidence="2" id="KW-1185">Reference proteome</keyword>
<accession>A0ACA9PSN0</accession>
<evidence type="ECO:0000313" key="2">
    <source>
        <dbReference type="Proteomes" id="UP000789702"/>
    </source>
</evidence>
<dbReference type="EMBL" id="CAJVPU010030724">
    <property type="protein sequence ID" value="CAG8714822.1"/>
    <property type="molecule type" value="Genomic_DNA"/>
</dbReference>
<reference evidence="1" key="1">
    <citation type="submission" date="2021-06" db="EMBL/GenBank/DDBJ databases">
        <authorList>
            <person name="Kallberg Y."/>
            <person name="Tangrot J."/>
            <person name="Rosling A."/>
        </authorList>
    </citation>
    <scope>NUCLEOTIDE SEQUENCE</scope>
    <source>
        <strain evidence="1">IL203A</strain>
    </source>
</reference>
<sequence>DNKIDNDQDFLMQHNPISLCIESSKDYAVTNYTFNLEHVKQLQGGELYTPVLRNINNTRSKYGYAYRLIKKIINVAINSNSYDELIGLCQQFFTNKQLALNEDDQSENIPIANPIVSARRGRPPGRAKSDVEIQESNTKKRRYLSNTDTNIQQSNNKKRCKRCGEKGHNRATCKAEI</sequence>
<protein>
    <submittedName>
        <fullName evidence="1">13320_t:CDS:1</fullName>
    </submittedName>
</protein>
<name>A0ACA9PSN0_9GLOM</name>
<gene>
    <name evidence="1" type="ORF">DHETER_LOCUS12476</name>
</gene>